<gene>
    <name evidence="1" type="ORF">M975_3240</name>
</gene>
<dbReference type="Proteomes" id="UP000078410">
    <property type="component" value="Unassembled WGS sequence"/>
</dbReference>
<sequence length="283" mass="33029">MNLDMVLSMNLPCKIFSTFHHFNDNNTDDMQYGGLSNHDFKILGLNDISAKVDPFRLLQFDTASYLNRKIVGFGVNIPPGRPISRTQCAAILFMEMKELSTKFAWGKYKNIISELIDNFQYGKGASWHSIKLDLAYQEIVEGTGTDDTLRKITQSLDKHFFLKQKASISIDFIADLRRQIEQTRLPKFNRFQDKYNGLGVSVHDVHAQEIELVNFCRYAMSWNALLRFKAQDHFGLGKEDIINPIYRSIRFFRIWFFLQHHRDYAYKPFFTNFTTHTNIRGGI</sequence>
<reference evidence="1 2" key="1">
    <citation type="submission" date="2016-04" db="EMBL/GenBank/DDBJ databases">
        <title>ATOL: Assembling a taxonomically balanced genome-scale reconstruction of the evolutionary history of the Enterobacteriaceae.</title>
        <authorList>
            <person name="Plunkett G.III."/>
            <person name="Neeno-Eckwall E.C."/>
            <person name="Glasner J.D."/>
            <person name="Perna N.T."/>
        </authorList>
    </citation>
    <scope>NUCLEOTIDE SEQUENCE [LARGE SCALE GENOMIC DNA]</scope>
    <source>
        <strain evidence="1 2">ATCC 51605</strain>
    </source>
</reference>
<proteinExistence type="predicted"/>
<dbReference type="NCBIfam" id="TIGR03034">
    <property type="entry name" value="YPO3983 family protein"/>
    <property type="match status" value="1"/>
</dbReference>
<evidence type="ECO:0000313" key="2">
    <source>
        <dbReference type="Proteomes" id="UP000078410"/>
    </source>
</evidence>
<comment type="caution">
    <text evidence="1">The sequence shown here is derived from an EMBL/GenBank/DDBJ whole genome shotgun (WGS) entry which is preliminary data.</text>
</comment>
<dbReference type="InterPro" id="IPR017483">
    <property type="entry name" value="CHP03034"/>
</dbReference>
<dbReference type="AlphaFoldDB" id="A0A1B7IJN9"/>
<dbReference type="OrthoDB" id="612868at2"/>
<dbReference type="Pfam" id="PF11692">
    <property type="entry name" value="DUF3289"/>
    <property type="match status" value="1"/>
</dbReference>
<organism evidence="1 2">
    <name type="scientific">Buttiauxella brennerae ATCC 51605</name>
    <dbReference type="NCBI Taxonomy" id="1354251"/>
    <lineage>
        <taxon>Bacteria</taxon>
        <taxon>Pseudomonadati</taxon>
        <taxon>Pseudomonadota</taxon>
        <taxon>Gammaproteobacteria</taxon>
        <taxon>Enterobacterales</taxon>
        <taxon>Enterobacteriaceae</taxon>
        <taxon>Buttiauxella</taxon>
    </lineage>
</organism>
<accession>A0A1B7IJN9</accession>
<dbReference type="EMBL" id="LXER01000029">
    <property type="protein sequence ID" value="OAT29702.1"/>
    <property type="molecule type" value="Genomic_DNA"/>
</dbReference>
<dbReference type="RefSeq" id="WP_064560954.1">
    <property type="nucleotide sequence ID" value="NZ_LXER01000029.1"/>
</dbReference>
<name>A0A1B7IJN9_9ENTR</name>
<evidence type="ECO:0000313" key="1">
    <source>
        <dbReference type="EMBL" id="OAT29702.1"/>
    </source>
</evidence>
<evidence type="ECO:0008006" key="3">
    <source>
        <dbReference type="Google" id="ProtNLM"/>
    </source>
</evidence>
<dbReference type="PATRIC" id="fig|1354251.4.peg.3333"/>
<keyword evidence="2" id="KW-1185">Reference proteome</keyword>
<protein>
    <recommendedName>
        <fullName evidence="3">DUF3289 family protein</fullName>
    </recommendedName>
</protein>